<dbReference type="Gene3D" id="2.60.40.10">
    <property type="entry name" value="Immunoglobulins"/>
    <property type="match status" value="1"/>
</dbReference>
<dbReference type="Proteomes" id="UP000694557">
    <property type="component" value="Unassembled WGS sequence"/>
</dbReference>
<dbReference type="InterPro" id="IPR007110">
    <property type="entry name" value="Ig-like_dom"/>
</dbReference>
<name>A0A8C7HQ24_ONCKI</name>
<evidence type="ECO:0000256" key="3">
    <source>
        <dbReference type="ARBA" id="ARBA00023170"/>
    </source>
</evidence>
<dbReference type="PANTHER" id="PTHR19367">
    <property type="entry name" value="T-CELL RECEPTOR ALPHA CHAIN V REGION"/>
    <property type="match status" value="1"/>
</dbReference>
<dbReference type="SMART" id="SM00406">
    <property type="entry name" value="IGv"/>
    <property type="match status" value="1"/>
</dbReference>
<dbReference type="InterPro" id="IPR036179">
    <property type="entry name" value="Ig-like_dom_sf"/>
</dbReference>
<dbReference type="AlphaFoldDB" id="A0A8C7HQ24"/>
<dbReference type="PROSITE" id="PS50835">
    <property type="entry name" value="IG_LIKE"/>
    <property type="match status" value="1"/>
</dbReference>
<dbReference type="InterPro" id="IPR013106">
    <property type="entry name" value="Ig_V-set"/>
</dbReference>
<evidence type="ECO:0000313" key="8">
    <source>
        <dbReference type="Ensembl" id="ENSOKIP00005058460.1"/>
    </source>
</evidence>
<dbReference type="PANTHER" id="PTHR19367:SF18">
    <property type="entry name" value="T CELL RECEPTOR ALPHA VARIABLE 16"/>
    <property type="match status" value="1"/>
</dbReference>
<dbReference type="Ensembl" id="ENSOKIT00005062143.1">
    <property type="protein sequence ID" value="ENSOKIP00005058460.1"/>
    <property type="gene ID" value="ENSOKIG00005025056.1"/>
</dbReference>
<evidence type="ECO:0000313" key="9">
    <source>
        <dbReference type="Proteomes" id="UP000694557"/>
    </source>
</evidence>
<evidence type="ECO:0000256" key="2">
    <source>
        <dbReference type="ARBA" id="ARBA00023130"/>
    </source>
</evidence>
<keyword evidence="9" id="KW-1185">Reference proteome</keyword>
<keyword evidence="3" id="KW-0675">Receptor</keyword>
<dbReference type="InterPro" id="IPR051287">
    <property type="entry name" value="TCR_variable_region"/>
</dbReference>
<evidence type="ECO:0000256" key="4">
    <source>
        <dbReference type="ARBA" id="ARBA00023319"/>
    </source>
</evidence>
<keyword evidence="5" id="KW-0391">Immunity</keyword>
<feature type="signal peptide" evidence="6">
    <location>
        <begin position="1"/>
        <end position="23"/>
    </location>
</feature>
<evidence type="ECO:0000256" key="1">
    <source>
        <dbReference type="ARBA" id="ARBA00022729"/>
    </source>
</evidence>
<dbReference type="InterPro" id="IPR003599">
    <property type="entry name" value="Ig_sub"/>
</dbReference>
<dbReference type="InterPro" id="IPR013783">
    <property type="entry name" value="Ig-like_fold"/>
</dbReference>
<reference evidence="8" key="2">
    <citation type="submission" date="2025-09" db="UniProtKB">
        <authorList>
            <consortium name="Ensembl"/>
        </authorList>
    </citation>
    <scope>IDENTIFICATION</scope>
</reference>
<feature type="domain" description="Ig-like" evidence="7">
    <location>
        <begin position="25"/>
        <end position="132"/>
    </location>
</feature>
<dbReference type="SMART" id="SM00409">
    <property type="entry name" value="IG"/>
    <property type="match status" value="1"/>
</dbReference>
<keyword evidence="4" id="KW-0393">Immunoglobulin domain</keyword>
<feature type="chain" id="PRO_5034960986" description="Ig-like domain-containing protein" evidence="6">
    <location>
        <begin position="24"/>
        <end position="139"/>
    </location>
</feature>
<organism evidence="8 9">
    <name type="scientific">Oncorhynchus kisutch</name>
    <name type="common">Coho salmon</name>
    <name type="synonym">Salmo kisutch</name>
    <dbReference type="NCBI Taxonomy" id="8019"/>
    <lineage>
        <taxon>Eukaryota</taxon>
        <taxon>Metazoa</taxon>
        <taxon>Chordata</taxon>
        <taxon>Craniata</taxon>
        <taxon>Vertebrata</taxon>
        <taxon>Euteleostomi</taxon>
        <taxon>Actinopterygii</taxon>
        <taxon>Neopterygii</taxon>
        <taxon>Teleostei</taxon>
        <taxon>Protacanthopterygii</taxon>
        <taxon>Salmoniformes</taxon>
        <taxon>Salmonidae</taxon>
        <taxon>Salmoninae</taxon>
        <taxon>Oncorhynchus</taxon>
    </lineage>
</organism>
<evidence type="ECO:0000256" key="5">
    <source>
        <dbReference type="ARBA" id="ARBA00043266"/>
    </source>
</evidence>
<dbReference type="GeneTree" id="ENSGT01030000234557"/>
<keyword evidence="5" id="KW-1279">T cell receptor</keyword>
<evidence type="ECO:0000259" key="7">
    <source>
        <dbReference type="PROSITE" id="PS50835"/>
    </source>
</evidence>
<keyword evidence="2" id="KW-1064">Adaptive immunity</keyword>
<sequence length="139" mass="15411">VADMGPWLSNLLILAACCYECRGEDSVIQPPGDVIATEGEQVTLDCQFDAVSSVNNLQWYRQYLRSKPEFLILITKSGYVQKPVPPRMSAQVQTDRMDLEISSAEVTDSALYYCALEPTVTGNPDTLYKNLSSALARNQ</sequence>
<protein>
    <recommendedName>
        <fullName evidence="7">Ig-like domain-containing protein</fullName>
    </recommendedName>
</protein>
<evidence type="ECO:0000256" key="6">
    <source>
        <dbReference type="SAM" id="SignalP"/>
    </source>
</evidence>
<keyword evidence="1 6" id="KW-0732">Signal</keyword>
<dbReference type="Pfam" id="PF07686">
    <property type="entry name" value="V-set"/>
    <property type="match status" value="1"/>
</dbReference>
<dbReference type="GO" id="GO:0002250">
    <property type="term" value="P:adaptive immune response"/>
    <property type="evidence" value="ECO:0007669"/>
    <property type="project" value="UniProtKB-KW"/>
</dbReference>
<dbReference type="GO" id="GO:0042101">
    <property type="term" value="C:T cell receptor complex"/>
    <property type="evidence" value="ECO:0007669"/>
    <property type="project" value="UniProtKB-KW"/>
</dbReference>
<reference evidence="8" key="1">
    <citation type="submission" date="2025-08" db="UniProtKB">
        <authorList>
            <consortium name="Ensembl"/>
        </authorList>
    </citation>
    <scope>IDENTIFICATION</scope>
</reference>
<proteinExistence type="predicted"/>
<accession>A0A8C7HQ24</accession>
<dbReference type="SUPFAM" id="SSF48726">
    <property type="entry name" value="Immunoglobulin"/>
    <property type="match status" value="1"/>
</dbReference>